<feature type="transmembrane region" description="Helical" evidence="2">
    <location>
        <begin position="91"/>
        <end position="111"/>
    </location>
</feature>
<keyword evidence="5" id="KW-1185">Reference proteome</keyword>
<dbReference type="EMBL" id="CP059734">
    <property type="protein sequence ID" value="WDE08756.1"/>
    <property type="molecule type" value="Genomic_DNA"/>
</dbReference>
<keyword evidence="4" id="KW-0808">Transferase</keyword>
<keyword evidence="2" id="KW-0472">Membrane</keyword>
<protein>
    <submittedName>
        <fullName evidence="4">Histidine kinase</fullName>
    </submittedName>
</protein>
<evidence type="ECO:0000313" key="4">
    <source>
        <dbReference type="EMBL" id="WDE08756.1"/>
    </source>
</evidence>
<dbReference type="InterPro" id="IPR050640">
    <property type="entry name" value="Bact_2-comp_sensor_kinase"/>
</dbReference>
<dbReference type="KEGG" id="tvd:SG34_033185"/>
<reference evidence="4 5" key="1">
    <citation type="journal article" date="2015" name="Genome Announc.">
        <title>Draft Genome Sequences of Marine Isolates of Thalassomonas viridans and Thalassomonas actiniarum.</title>
        <authorList>
            <person name="Olonade I."/>
            <person name="van Zyl L.J."/>
            <person name="Trindade M."/>
        </authorList>
    </citation>
    <scope>NUCLEOTIDE SEQUENCE [LARGE SCALE GENOMIC DNA]</scope>
    <source>
        <strain evidence="4 5">XOM25</strain>
    </source>
</reference>
<feature type="transmembrane region" description="Helical" evidence="2">
    <location>
        <begin position="235"/>
        <end position="262"/>
    </location>
</feature>
<dbReference type="GO" id="GO:0016020">
    <property type="term" value="C:membrane"/>
    <property type="evidence" value="ECO:0007669"/>
    <property type="project" value="InterPro"/>
</dbReference>
<dbReference type="Proteomes" id="UP000032352">
    <property type="component" value="Chromosome pTvir"/>
</dbReference>
<keyword evidence="4" id="KW-0418">Kinase</keyword>
<dbReference type="RefSeq" id="WP_161797842.1">
    <property type="nucleotide sequence ID" value="NZ_CP059734.1"/>
</dbReference>
<feature type="transmembrane region" description="Helical" evidence="2">
    <location>
        <begin position="154"/>
        <end position="175"/>
    </location>
</feature>
<feature type="transmembrane region" description="Helical" evidence="2">
    <location>
        <begin position="282"/>
        <end position="302"/>
    </location>
</feature>
<evidence type="ECO:0000256" key="1">
    <source>
        <dbReference type="SAM" id="MobiDB-lite"/>
    </source>
</evidence>
<sequence length="549" mass="62147">MNAIFSLITEATAKLPSGRFLSDKRLEVIALNPLLPLAIVVLASGLIYMQDKGLTAWLDYFSVLLRLSVELSPVFLCKYLSVKNSGGKKLFWWLTGFVLLPLSALVIADNFTGTGYILLSNNLTWLMLLLIELAGLINFSLAHKRLSSIKFRPTLDNVLFFIILALSFFWALLLASHQDPINNQPIPLKFDIKRILSSPLELLSYWLQTVFLYGCLYVIYLVNHHLLVKRVLSQYGVYAYITLTALLLLLCYPVLAQIALWLPMNDVARPLNASGNHNPFDFWNFYIAILVTGISLPVIMAFQLQKDHRKLAELQQEKLHTELKWLQQQINPHFLFNTLNNLYALCLSRSPRGPDAILQLANLLRFVVYKGSCDRVSLSEEIDYLHDYLALQKLRVENKCHFDIQLPSGEGETKHLKISPLLLVMFLENAFKHGIEPSAEPSRLKVLLTLQENRLTFHCENSIPAGRKSDGNGHKQAGQATGNDFQGIGLKNVRRRLTLMYPDAHRLKVATQQNRDGDIYLVELSLELEAQVPLNSHPPALTRPISGKS</sequence>
<accession>A0AAE9Z8L3</accession>
<feature type="transmembrane region" description="Helical" evidence="2">
    <location>
        <begin position="28"/>
        <end position="48"/>
    </location>
</feature>
<feature type="domain" description="Signal transduction histidine kinase internal region" evidence="3">
    <location>
        <begin position="322"/>
        <end position="399"/>
    </location>
</feature>
<keyword evidence="2" id="KW-1133">Transmembrane helix</keyword>
<feature type="transmembrane region" description="Helical" evidence="2">
    <location>
        <begin position="60"/>
        <end position="79"/>
    </location>
</feature>
<dbReference type="AlphaFoldDB" id="A0AAE9Z8L3"/>
<feature type="region of interest" description="Disordered" evidence="1">
    <location>
        <begin position="462"/>
        <end position="486"/>
    </location>
</feature>
<dbReference type="InterPro" id="IPR010559">
    <property type="entry name" value="Sig_transdc_His_kin_internal"/>
</dbReference>
<feature type="transmembrane region" description="Helical" evidence="2">
    <location>
        <begin position="123"/>
        <end position="142"/>
    </location>
</feature>
<evidence type="ECO:0000256" key="2">
    <source>
        <dbReference type="SAM" id="Phobius"/>
    </source>
</evidence>
<evidence type="ECO:0000259" key="3">
    <source>
        <dbReference type="Pfam" id="PF06580"/>
    </source>
</evidence>
<dbReference type="PANTHER" id="PTHR34220">
    <property type="entry name" value="SENSOR HISTIDINE KINASE YPDA"/>
    <property type="match status" value="1"/>
</dbReference>
<keyword evidence="2" id="KW-0812">Transmembrane</keyword>
<proteinExistence type="predicted"/>
<feature type="transmembrane region" description="Helical" evidence="2">
    <location>
        <begin position="203"/>
        <end position="223"/>
    </location>
</feature>
<evidence type="ECO:0000313" key="5">
    <source>
        <dbReference type="Proteomes" id="UP000032352"/>
    </source>
</evidence>
<name>A0AAE9Z8L3_9GAMM</name>
<reference evidence="4 5" key="2">
    <citation type="journal article" date="2022" name="Mar. Drugs">
        <title>Bioassay-Guided Fractionation Leads to the Detection of Cholic Acid Generated by the Rare Thalassomonas sp.</title>
        <authorList>
            <person name="Pheiffer F."/>
            <person name="Schneider Y.K."/>
            <person name="Hansen E.H."/>
            <person name="Andersen J.H."/>
            <person name="Isaksson J."/>
            <person name="Busche T."/>
            <person name="R C."/>
            <person name="Kalinowski J."/>
            <person name="Zyl L.V."/>
            <person name="Trindade M."/>
        </authorList>
    </citation>
    <scope>NUCLEOTIDE SEQUENCE [LARGE SCALE GENOMIC DNA]</scope>
    <source>
        <strain evidence="4 5">XOM25</strain>
    </source>
</reference>
<dbReference type="PANTHER" id="PTHR34220:SF7">
    <property type="entry name" value="SENSOR HISTIDINE KINASE YPDA"/>
    <property type="match status" value="1"/>
</dbReference>
<organism evidence="4 5">
    <name type="scientific">Thalassomonas viridans</name>
    <dbReference type="NCBI Taxonomy" id="137584"/>
    <lineage>
        <taxon>Bacteria</taxon>
        <taxon>Pseudomonadati</taxon>
        <taxon>Pseudomonadota</taxon>
        <taxon>Gammaproteobacteria</taxon>
        <taxon>Alteromonadales</taxon>
        <taxon>Colwelliaceae</taxon>
        <taxon>Thalassomonas</taxon>
    </lineage>
</organism>
<dbReference type="Pfam" id="PF06580">
    <property type="entry name" value="His_kinase"/>
    <property type="match status" value="1"/>
</dbReference>
<gene>
    <name evidence="4" type="ORF">SG34_033185</name>
</gene>
<dbReference type="GO" id="GO:0000155">
    <property type="term" value="F:phosphorelay sensor kinase activity"/>
    <property type="evidence" value="ECO:0007669"/>
    <property type="project" value="InterPro"/>
</dbReference>